<dbReference type="PANTHER" id="PTHR30290:SF79">
    <property type="entry name" value="DIPEPTIDE-BINDING PROTEIN DPPE"/>
    <property type="match status" value="1"/>
</dbReference>
<dbReference type="GO" id="GO:0030288">
    <property type="term" value="C:outer membrane-bounded periplasmic space"/>
    <property type="evidence" value="ECO:0007669"/>
    <property type="project" value="UniProtKB-ARBA"/>
</dbReference>
<organism evidence="8 9">
    <name type="scientific">Brevibacillus parabrevis</name>
    <dbReference type="NCBI Taxonomy" id="54914"/>
    <lineage>
        <taxon>Bacteria</taxon>
        <taxon>Bacillati</taxon>
        <taxon>Bacillota</taxon>
        <taxon>Bacilli</taxon>
        <taxon>Bacillales</taxon>
        <taxon>Paenibacillaceae</taxon>
        <taxon>Brevibacillus</taxon>
    </lineage>
</organism>
<dbReference type="GO" id="GO:0015833">
    <property type="term" value="P:peptide transport"/>
    <property type="evidence" value="ECO:0007669"/>
    <property type="project" value="UniProtKB-KW"/>
</dbReference>
<feature type="chain" id="PRO_5022740074" evidence="6">
    <location>
        <begin position="20"/>
        <end position="545"/>
    </location>
</feature>
<dbReference type="CDD" id="cd08504">
    <property type="entry name" value="PBP2_OppA"/>
    <property type="match status" value="1"/>
</dbReference>
<dbReference type="PIRSF" id="PIRSF002741">
    <property type="entry name" value="MppA"/>
    <property type="match status" value="1"/>
</dbReference>
<dbReference type="InterPro" id="IPR030678">
    <property type="entry name" value="Peptide/Ni-bd"/>
</dbReference>
<evidence type="ECO:0000313" key="8">
    <source>
        <dbReference type="EMBL" id="GEB32315.1"/>
    </source>
</evidence>
<feature type="domain" description="Solute-binding protein family 5" evidence="7">
    <location>
        <begin position="88"/>
        <end position="468"/>
    </location>
</feature>
<comment type="similarity">
    <text evidence="2">Belongs to the bacterial solute-binding protein 5 family.</text>
</comment>
<dbReference type="GO" id="GO:0043190">
    <property type="term" value="C:ATP-binding cassette (ABC) transporter complex"/>
    <property type="evidence" value="ECO:0007669"/>
    <property type="project" value="InterPro"/>
</dbReference>
<dbReference type="InterPro" id="IPR000914">
    <property type="entry name" value="SBP_5_dom"/>
</dbReference>
<gene>
    <name evidence="8" type="ORF">BPA01_18950</name>
</gene>
<feature type="signal peptide" evidence="6">
    <location>
        <begin position="1"/>
        <end position="19"/>
    </location>
</feature>
<comment type="caution">
    <text evidence="8">The sequence shown here is derived from an EMBL/GenBank/DDBJ whole genome shotgun (WGS) entry which is preliminary data.</text>
</comment>
<accession>A0A4Y3PHP9</accession>
<dbReference type="PANTHER" id="PTHR30290">
    <property type="entry name" value="PERIPLASMIC BINDING COMPONENT OF ABC TRANSPORTER"/>
    <property type="match status" value="1"/>
</dbReference>
<evidence type="ECO:0000256" key="4">
    <source>
        <dbReference type="ARBA" id="ARBA00022729"/>
    </source>
</evidence>
<evidence type="ECO:0000256" key="6">
    <source>
        <dbReference type="SAM" id="SignalP"/>
    </source>
</evidence>
<dbReference type="Gene3D" id="3.90.76.10">
    <property type="entry name" value="Dipeptide-binding Protein, Domain 1"/>
    <property type="match status" value="1"/>
</dbReference>
<sequence>MKKLAAFALSVSLVVPALAGCGGSSGTATNNPGTASSTPAAAVKQEVVFNAKSEPPDLNPLTSTDTTSFWIMDHLGEGLYTKDKEGNPVLGVAKEVKLSDDKLKYTFILRDDAKWTNGEPVTAEDFAYTFMKHIDPATASTTAYLLYYIKGAEAYNKGTGKAEDVGIKALDAKTLEIELVAPTSYFDKMLATRYWHPINKKQAEADPKWAANAETYISNGAYKLVSWKHDSELVIEKNENYWNKDDVKMEKITWKMVNDATTSYQMYKSGELDFNKEMPSDILAQEKSSPDYKSVPYYGTYMYMFNVTKEPFTNKKVRRAFAMAIDRKALTEMVSQGGETPAYSMVPRGAITPTGKDFREEGGDYFKEDPAEAKKLLAEGMQEAGWSTLPEVTLMYNTDESHKKIAQALQEMLKKNLGVDVKLTNQEWKVYLDTTRQKNYQMGRMGWVGQISDPAFNLDYYLGDSPNNRTGWVNKEYDDLNMAAKVEQDPNKRMELLHKAEAVLMEEMPFIPIYHYQQNYLVKPGLEGLTYPVNAFPSARWATKK</sequence>
<dbReference type="FunFam" id="3.90.76.10:FF:000001">
    <property type="entry name" value="Oligopeptide ABC transporter substrate-binding protein"/>
    <property type="match status" value="1"/>
</dbReference>
<dbReference type="GO" id="GO:1904680">
    <property type="term" value="F:peptide transmembrane transporter activity"/>
    <property type="evidence" value="ECO:0007669"/>
    <property type="project" value="TreeGrafter"/>
</dbReference>
<dbReference type="Pfam" id="PF00496">
    <property type="entry name" value="SBP_bac_5"/>
    <property type="match status" value="1"/>
</dbReference>
<evidence type="ECO:0000256" key="3">
    <source>
        <dbReference type="ARBA" id="ARBA00022448"/>
    </source>
</evidence>
<dbReference type="STRING" id="54914.AV540_12130"/>
<evidence type="ECO:0000256" key="1">
    <source>
        <dbReference type="ARBA" id="ARBA00004196"/>
    </source>
</evidence>
<dbReference type="AlphaFoldDB" id="A0A4Y3PHP9"/>
<evidence type="ECO:0000256" key="2">
    <source>
        <dbReference type="ARBA" id="ARBA00005695"/>
    </source>
</evidence>
<keyword evidence="5" id="KW-0653">Protein transport</keyword>
<dbReference type="Proteomes" id="UP000316882">
    <property type="component" value="Unassembled WGS sequence"/>
</dbReference>
<evidence type="ECO:0000256" key="5">
    <source>
        <dbReference type="ARBA" id="ARBA00022856"/>
    </source>
</evidence>
<keyword evidence="3" id="KW-0813">Transport</keyword>
<keyword evidence="4 6" id="KW-0732">Signal</keyword>
<comment type="subcellular location">
    <subcellularLocation>
        <location evidence="1">Cell envelope</location>
    </subcellularLocation>
</comment>
<dbReference type="InterPro" id="IPR039424">
    <property type="entry name" value="SBP_5"/>
</dbReference>
<keyword evidence="5" id="KW-0571">Peptide transport</keyword>
<dbReference type="SUPFAM" id="SSF53850">
    <property type="entry name" value="Periplasmic binding protein-like II"/>
    <property type="match status" value="1"/>
</dbReference>
<protein>
    <submittedName>
        <fullName evidence="8">Peptide ABC transporter substrate-binding protein</fullName>
    </submittedName>
</protein>
<dbReference type="FunFam" id="3.10.105.10:FF:000001">
    <property type="entry name" value="Oligopeptide ABC transporter, oligopeptide-binding protein"/>
    <property type="match status" value="1"/>
</dbReference>
<evidence type="ECO:0000259" key="7">
    <source>
        <dbReference type="Pfam" id="PF00496"/>
    </source>
</evidence>
<dbReference type="EMBL" id="BJMH01000007">
    <property type="protein sequence ID" value="GEB32315.1"/>
    <property type="molecule type" value="Genomic_DNA"/>
</dbReference>
<dbReference type="Gene3D" id="3.10.105.10">
    <property type="entry name" value="Dipeptide-binding Protein, Domain 3"/>
    <property type="match status" value="1"/>
</dbReference>
<evidence type="ECO:0000313" key="9">
    <source>
        <dbReference type="Proteomes" id="UP000316882"/>
    </source>
</evidence>
<dbReference type="PROSITE" id="PS51257">
    <property type="entry name" value="PROKAR_LIPOPROTEIN"/>
    <property type="match status" value="1"/>
</dbReference>
<dbReference type="RefSeq" id="WP_122963384.1">
    <property type="nucleotide sequence ID" value="NZ_BJMH01000007.1"/>
</dbReference>
<keyword evidence="9" id="KW-1185">Reference proteome</keyword>
<name>A0A4Y3PHP9_BREPA</name>
<proteinExistence type="inferred from homology"/>
<reference evidence="8 9" key="1">
    <citation type="submission" date="2019-06" db="EMBL/GenBank/DDBJ databases">
        <title>Whole genome shotgun sequence of Brevibacillus parabrevis NBRC 12334.</title>
        <authorList>
            <person name="Hosoyama A."/>
            <person name="Uohara A."/>
            <person name="Ohji S."/>
            <person name="Ichikawa N."/>
        </authorList>
    </citation>
    <scope>NUCLEOTIDE SEQUENCE [LARGE SCALE GENOMIC DNA]</scope>
    <source>
        <strain evidence="8 9">NBRC 12334</strain>
    </source>
</reference>
<dbReference type="Gene3D" id="3.40.190.10">
    <property type="entry name" value="Periplasmic binding protein-like II"/>
    <property type="match status" value="1"/>
</dbReference>